<dbReference type="Pfam" id="PF04082">
    <property type="entry name" value="Fungal_trans"/>
    <property type="match status" value="1"/>
</dbReference>
<evidence type="ECO:0000313" key="11">
    <source>
        <dbReference type="Proteomes" id="UP000235786"/>
    </source>
</evidence>
<sequence length="561" mass="62795">MSASHASGRKRISQACKPCRNRKVKCDGIYPRCGRCCADATICLFEVSKRNKRLPSPASRAFQATNPSPDVRAQSFGNESASRKYSFPNITNERASRLLQIFFIHIHPIWPILYKPMYGSADCSQLLATLPGALTNAIMSISVLLDDFEETRLDDLSKQEAAQHFFKRALSLASEDEYVKTSEELLATKPTILRCQVFTILALQQHSIAAFSQAGVLCGVAAAMAIDLQLHRKSETGTSIEVEIKSRLWWSIYVLEKMLSWEMSRPIILRAEEADAPFPSVNESDEFEYSSTPLSPGSVSEPLKLHTISSFHTSIRLCMIIENISGQVYSITARDKIRNNPTKGEEIRLQLWAELQRWENNLENSPLRLDLSETLASGPVIVTNHVYMLSTTILLNRPFIEHWDQGSAFENSPAAADPLEVCITSANQICMILEKYSSFLRVLPCDLVFPIFIAANILLRRWRLGGSESSPTRPRLEQCIQWLNALGKSWKSAEGRQQILVDSLNSNQETQAGENSNNPVEASSFEAGNVASKDFSNVTSLTLDNDFDLDYMQWITGLEAE</sequence>
<evidence type="ECO:0000256" key="8">
    <source>
        <dbReference type="SAM" id="MobiDB-lite"/>
    </source>
</evidence>
<evidence type="ECO:0000256" key="7">
    <source>
        <dbReference type="ARBA" id="ARBA00023242"/>
    </source>
</evidence>
<evidence type="ECO:0000256" key="3">
    <source>
        <dbReference type="ARBA" id="ARBA00022833"/>
    </source>
</evidence>
<dbReference type="SMART" id="SM00066">
    <property type="entry name" value="GAL4"/>
    <property type="match status" value="1"/>
</dbReference>
<dbReference type="EMBL" id="KZ613980">
    <property type="protein sequence ID" value="PMD28938.1"/>
    <property type="molecule type" value="Genomic_DNA"/>
</dbReference>
<dbReference type="OrthoDB" id="10261408at2759"/>
<feature type="region of interest" description="Disordered" evidence="8">
    <location>
        <begin position="56"/>
        <end position="77"/>
    </location>
</feature>
<dbReference type="Gene3D" id="4.10.240.10">
    <property type="entry name" value="Zn(2)-C6 fungal-type DNA-binding domain"/>
    <property type="match status" value="1"/>
</dbReference>
<dbReference type="SMART" id="SM00906">
    <property type="entry name" value="Fungal_trans"/>
    <property type="match status" value="1"/>
</dbReference>
<feature type="domain" description="Zn(2)-C6 fungal-type" evidence="9">
    <location>
        <begin position="15"/>
        <end position="45"/>
    </location>
</feature>
<dbReference type="CDD" id="cd12148">
    <property type="entry name" value="fungal_TF_MHR"/>
    <property type="match status" value="1"/>
</dbReference>
<keyword evidence="2" id="KW-0479">Metal-binding</keyword>
<dbReference type="PANTHER" id="PTHR31313">
    <property type="entry name" value="TY1 ENHANCER ACTIVATOR"/>
    <property type="match status" value="1"/>
</dbReference>
<keyword evidence="4" id="KW-0805">Transcription regulation</keyword>
<keyword evidence="5" id="KW-0238">DNA-binding</keyword>
<evidence type="ECO:0000256" key="2">
    <source>
        <dbReference type="ARBA" id="ARBA00022723"/>
    </source>
</evidence>
<organism evidence="10 11">
    <name type="scientific">Hyaloscypha variabilis (strain UAMH 11265 / GT02V1 / F)</name>
    <name type="common">Meliniomyces variabilis</name>
    <dbReference type="NCBI Taxonomy" id="1149755"/>
    <lineage>
        <taxon>Eukaryota</taxon>
        <taxon>Fungi</taxon>
        <taxon>Dikarya</taxon>
        <taxon>Ascomycota</taxon>
        <taxon>Pezizomycotina</taxon>
        <taxon>Leotiomycetes</taxon>
        <taxon>Helotiales</taxon>
        <taxon>Hyaloscyphaceae</taxon>
        <taxon>Hyaloscypha</taxon>
        <taxon>Hyaloscypha variabilis</taxon>
    </lineage>
</organism>
<dbReference type="CDD" id="cd00067">
    <property type="entry name" value="GAL4"/>
    <property type="match status" value="1"/>
</dbReference>
<keyword evidence="11" id="KW-1185">Reference proteome</keyword>
<dbReference type="GO" id="GO:0005634">
    <property type="term" value="C:nucleus"/>
    <property type="evidence" value="ECO:0007669"/>
    <property type="project" value="UniProtKB-SubCell"/>
</dbReference>
<evidence type="ECO:0000256" key="4">
    <source>
        <dbReference type="ARBA" id="ARBA00023015"/>
    </source>
</evidence>
<name>A0A2J6QRP5_HYAVF</name>
<evidence type="ECO:0000256" key="1">
    <source>
        <dbReference type="ARBA" id="ARBA00004123"/>
    </source>
</evidence>
<protein>
    <recommendedName>
        <fullName evidence="9">Zn(2)-C6 fungal-type domain-containing protein</fullName>
    </recommendedName>
</protein>
<dbReference type="PROSITE" id="PS50048">
    <property type="entry name" value="ZN2_CY6_FUNGAL_2"/>
    <property type="match status" value="1"/>
</dbReference>
<dbReference type="Pfam" id="PF00172">
    <property type="entry name" value="Zn_clus"/>
    <property type="match status" value="1"/>
</dbReference>
<accession>A0A2J6QRP5</accession>
<dbReference type="GO" id="GO:0008270">
    <property type="term" value="F:zinc ion binding"/>
    <property type="evidence" value="ECO:0007669"/>
    <property type="project" value="InterPro"/>
</dbReference>
<dbReference type="GO" id="GO:0006351">
    <property type="term" value="P:DNA-templated transcription"/>
    <property type="evidence" value="ECO:0007669"/>
    <property type="project" value="InterPro"/>
</dbReference>
<dbReference type="PANTHER" id="PTHR31313:SF78">
    <property type="entry name" value="TRANSCRIPTION FACTOR DOMAIN-CONTAINING PROTEIN"/>
    <property type="match status" value="1"/>
</dbReference>
<keyword evidence="7" id="KW-0539">Nucleus</keyword>
<dbReference type="SUPFAM" id="SSF57701">
    <property type="entry name" value="Zn2/Cys6 DNA-binding domain"/>
    <property type="match status" value="1"/>
</dbReference>
<reference evidence="10 11" key="1">
    <citation type="submission" date="2016-04" db="EMBL/GenBank/DDBJ databases">
        <title>A degradative enzymes factory behind the ericoid mycorrhizal symbiosis.</title>
        <authorList>
            <consortium name="DOE Joint Genome Institute"/>
            <person name="Martino E."/>
            <person name="Morin E."/>
            <person name="Grelet G."/>
            <person name="Kuo A."/>
            <person name="Kohler A."/>
            <person name="Daghino S."/>
            <person name="Barry K."/>
            <person name="Choi C."/>
            <person name="Cichocki N."/>
            <person name="Clum A."/>
            <person name="Copeland A."/>
            <person name="Hainaut M."/>
            <person name="Haridas S."/>
            <person name="Labutti K."/>
            <person name="Lindquist E."/>
            <person name="Lipzen A."/>
            <person name="Khouja H.-R."/>
            <person name="Murat C."/>
            <person name="Ohm R."/>
            <person name="Olson A."/>
            <person name="Spatafora J."/>
            <person name="Veneault-Fourrey C."/>
            <person name="Henrissat B."/>
            <person name="Grigoriev I."/>
            <person name="Martin F."/>
            <person name="Perotto S."/>
        </authorList>
    </citation>
    <scope>NUCLEOTIDE SEQUENCE [LARGE SCALE GENOMIC DNA]</scope>
    <source>
        <strain evidence="10 11">F</strain>
    </source>
</reference>
<dbReference type="GO" id="GO:0000981">
    <property type="term" value="F:DNA-binding transcription factor activity, RNA polymerase II-specific"/>
    <property type="evidence" value="ECO:0007669"/>
    <property type="project" value="InterPro"/>
</dbReference>
<dbReference type="AlphaFoldDB" id="A0A2J6QRP5"/>
<dbReference type="STRING" id="1149755.A0A2J6QRP5"/>
<evidence type="ECO:0000256" key="5">
    <source>
        <dbReference type="ARBA" id="ARBA00023125"/>
    </source>
</evidence>
<evidence type="ECO:0000313" key="10">
    <source>
        <dbReference type="EMBL" id="PMD28938.1"/>
    </source>
</evidence>
<evidence type="ECO:0000259" key="9">
    <source>
        <dbReference type="PROSITE" id="PS50048"/>
    </source>
</evidence>
<dbReference type="InterPro" id="IPR001138">
    <property type="entry name" value="Zn2Cys6_DnaBD"/>
</dbReference>
<keyword evidence="3" id="KW-0862">Zinc</keyword>
<dbReference type="InterPro" id="IPR051615">
    <property type="entry name" value="Transcr_Regulatory_Elem"/>
</dbReference>
<evidence type="ECO:0000256" key="6">
    <source>
        <dbReference type="ARBA" id="ARBA00023163"/>
    </source>
</evidence>
<dbReference type="Proteomes" id="UP000235786">
    <property type="component" value="Unassembled WGS sequence"/>
</dbReference>
<dbReference type="InterPro" id="IPR007219">
    <property type="entry name" value="XnlR_reg_dom"/>
</dbReference>
<proteinExistence type="predicted"/>
<dbReference type="GO" id="GO:0003677">
    <property type="term" value="F:DNA binding"/>
    <property type="evidence" value="ECO:0007669"/>
    <property type="project" value="UniProtKB-KW"/>
</dbReference>
<keyword evidence="6" id="KW-0804">Transcription</keyword>
<comment type="subcellular location">
    <subcellularLocation>
        <location evidence="1">Nucleus</location>
    </subcellularLocation>
</comment>
<gene>
    <name evidence="10" type="ORF">L207DRAFT_475866</name>
</gene>
<dbReference type="InterPro" id="IPR036864">
    <property type="entry name" value="Zn2-C6_fun-type_DNA-bd_sf"/>
</dbReference>